<name>A0A7X5N5V5_XANPE</name>
<keyword evidence="1" id="KW-0479">Metal-binding</keyword>
<dbReference type="AlphaFoldDB" id="A0A7X5N5V5"/>
<evidence type="ECO:0000313" key="2">
    <source>
        <dbReference type="EMBL" id="NEL81194.1"/>
    </source>
</evidence>
<accession>A0A7X5N5V5</accession>
<feature type="binding site" evidence="1">
    <location>
        <position position="40"/>
    </location>
    <ligand>
        <name>Mg(2+)</name>
        <dbReference type="ChEBI" id="CHEBI:18420"/>
        <label>1</label>
    </ligand>
</feature>
<comment type="caution">
    <text evidence="2">The sequence shown here is derived from an EMBL/GenBank/DDBJ whole genome shotgun (WGS) entry which is preliminary data.</text>
</comment>
<dbReference type="GO" id="GO:0016787">
    <property type="term" value="F:hydrolase activity"/>
    <property type="evidence" value="ECO:0007669"/>
    <property type="project" value="UniProtKB-KW"/>
</dbReference>
<feature type="non-terminal residue" evidence="2">
    <location>
        <position position="88"/>
    </location>
</feature>
<reference evidence="2 3" key="1">
    <citation type="submission" date="2019-11" db="EMBL/GenBank/DDBJ databases">
        <title>Genome-resolved metagenomics to study the prevalence of co-infection and intraspecific heterogeneity among plant pathogen metapopulations.</title>
        <authorList>
            <person name="Newberry E."/>
            <person name="Bhandari R."/>
            <person name="Kemble J."/>
            <person name="Sikora E."/>
            <person name="Potnis N."/>
        </authorList>
    </citation>
    <scope>NUCLEOTIDE SEQUENCE [LARGE SCALE GENOMIC DNA]</scope>
    <source>
        <strain evidence="2">Xp_Tom_Tuscaloosa_18b</strain>
    </source>
</reference>
<evidence type="ECO:0000256" key="1">
    <source>
        <dbReference type="PIRSR" id="PIRSR605502-1"/>
    </source>
</evidence>
<proteinExistence type="predicted"/>
<dbReference type="Pfam" id="PF03747">
    <property type="entry name" value="ADP_ribosyl_GH"/>
    <property type="match status" value="1"/>
</dbReference>
<dbReference type="SUPFAM" id="SSF101478">
    <property type="entry name" value="ADP-ribosylglycohydrolase"/>
    <property type="match status" value="1"/>
</dbReference>
<comment type="cofactor">
    <cofactor evidence="1">
        <name>Mg(2+)</name>
        <dbReference type="ChEBI" id="CHEBI:18420"/>
    </cofactor>
    <text evidence="1">Binds 2 magnesium ions per subunit.</text>
</comment>
<dbReference type="EMBL" id="JAAGYU010002333">
    <property type="protein sequence ID" value="NEL81194.1"/>
    <property type="molecule type" value="Genomic_DNA"/>
</dbReference>
<feature type="non-terminal residue" evidence="2">
    <location>
        <position position="1"/>
    </location>
</feature>
<feature type="binding site" evidence="1">
    <location>
        <position position="38"/>
    </location>
    <ligand>
        <name>Mg(2+)</name>
        <dbReference type="ChEBI" id="CHEBI:18420"/>
        <label>1</label>
    </ligand>
</feature>
<sequence length="88" mass="9465">AVGDALGTTLEFCAPGSFTPIDDMRGGGPFALRAGQWTDDTSMALCLAHSLLYRQGFDAADQMNRYCNWYQHGYLSSTGSCFDIGATV</sequence>
<keyword evidence="2" id="KW-0378">Hydrolase</keyword>
<dbReference type="InterPro" id="IPR005502">
    <property type="entry name" value="Ribosyl_crysJ1"/>
</dbReference>
<keyword evidence="1" id="KW-0460">Magnesium</keyword>
<protein>
    <submittedName>
        <fullName evidence="2">ADP-ribosylglycohydrolase family protein</fullName>
    </submittedName>
</protein>
<gene>
    <name evidence="2" type="ORF">G3W61_33595</name>
</gene>
<evidence type="ECO:0000313" key="3">
    <source>
        <dbReference type="Proteomes" id="UP000471082"/>
    </source>
</evidence>
<dbReference type="Proteomes" id="UP000471082">
    <property type="component" value="Unassembled WGS sequence"/>
</dbReference>
<dbReference type="GO" id="GO:0046872">
    <property type="term" value="F:metal ion binding"/>
    <property type="evidence" value="ECO:0007669"/>
    <property type="project" value="UniProtKB-KW"/>
</dbReference>
<dbReference type="InterPro" id="IPR036705">
    <property type="entry name" value="Ribosyl_crysJ1_sf"/>
</dbReference>
<organism evidence="2 3">
    <name type="scientific">Xanthomonas perforans</name>
    <dbReference type="NCBI Taxonomy" id="442694"/>
    <lineage>
        <taxon>Bacteria</taxon>
        <taxon>Pseudomonadati</taxon>
        <taxon>Pseudomonadota</taxon>
        <taxon>Gammaproteobacteria</taxon>
        <taxon>Lysobacterales</taxon>
        <taxon>Lysobacteraceae</taxon>
        <taxon>Xanthomonas</taxon>
    </lineage>
</organism>
<feature type="binding site" evidence="1">
    <location>
        <position position="39"/>
    </location>
    <ligand>
        <name>Mg(2+)</name>
        <dbReference type="ChEBI" id="CHEBI:18420"/>
        <label>1</label>
    </ligand>
</feature>
<dbReference type="Gene3D" id="1.10.4080.10">
    <property type="entry name" value="ADP-ribosylation/Crystallin J1"/>
    <property type="match status" value="1"/>
</dbReference>